<keyword evidence="9 14" id="KW-0418">Kinase</keyword>
<evidence type="ECO:0000256" key="15">
    <source>
        <dbReference type="RuleBase" id="RU004347"/>
    </source>
</evidence>
<proteinExistence type="inferred from homology"/>
<evidence type="ECO:0000256" key="6">
    <source>
        <dbReference type="ARBA" id="ARBA00018163"/>
    </source>
</evidence>
<dbReference type="OrthoDB" id="9804504at2"/>
<feature type="domain" description="APS kinase" evidence="16">
    <location>
        <begin position="35"/>
        <end position="183"/>
    </location>
</feature>
<dbReference type="GO" id="GO:0005524">
    <property type="term" value="F:ATP binding"/>
    <property type="evidence" value="ECO:0007669"/>
    <property type="project" value="UniProtKB-UniRule"/>
</dbReference>
<dbReference type="PANTHER" id="PTHR11055:SF63">
    <property type="entry name" value="ADENYLYL-SULFATE KINASE 1, CHLOROPLASTIC"/>
    <property type="match status" value="1"/>
</dbReference>
<sequence length="208" mass="23082">MNPYEYKKNDSQAEVVWNHTTVTPAMRSAIKQQKPMCIWFTGLSGSGKSTLANALEAELFRQGFHTMLLDGDNVRHGLCKDLGMSDASRTENIRRVAEVAKLLIDSGVITITAFISPFARDRDAARALFTEGEFFEVHVATPLSECEHRDPKGLYRKVREGVIKDFTGVDSPYEVPLTPECVVGAEGESVEASVAKLLEQLLSKIKDY</sequence>
<dbReference type="InterPro" id="IPR059117">
    <property type="entry name" value="APS_kinase_dom"/>
</dbReference>
<dbReference type="GO" id="GO:0070814">
    <property type="term" value="P:hydrogen sulfide biosynthetic process"/>
    <property type="evidence" value="ECO:0007669"/>
    <property type="project" value="UniProtKB-UniRule"/>
</dbReference>
<dbReference type="InterPro" id="IPR027417">
    <property type="entry name" value="P-loop_NTPase"/>
</dbReference>
<evidence type="ECO:0000256" key="10">
    <source>
        <dbReference type="ARBA" id="ARBA00022840"/>
    </source>
</evidence>
<dbReference type="EMBL" id="CP000680">
    <property type="protein sequence ID" value="ABP84626.1"/>
    <property type="molecule type" value="Genomic_DNA"/>
</dbReference>
<evidence type="ECO:0000256" key="14">
    <source>
        <dbReference type="HAMAP-Rule" id="MF_00065"/>
    </source>
</evidence>
<evidence type="ECO:0000313" key="17">
    <source>
        <dbReference type="EMBL" id="ABP84626.1"/>
    </source>
</evidence>
<evidence type="ECO:0000256" key="9">
    <source>
        <dbReference type="ARBA" id="ARBA00022777"/>
    </source>
</evidence>
<dbReference type="Pfam" id="PF01583">
    <property type="entry name" value="APS_kinase"/>
    <property type="match status" value="1"/>
</dbReference>
<dbReference type="STRING" id="399739.Pmen_1862"/>
<evidence type="ECO:0000256" key="13">
    <source>
        <dbReference type="ARBA" id="ARBA00031464"/>
    </source>
</evidence>
<dbReference type="InterPro" id="IPR002891">
    <property type="entry name" value="APS"/>
</dbReference>
<organism evidence="17">
    <name type="scientific">Ectopseudomonas mendocina (strain ymp)</name>
    <name type="common">Pseudomonas mendocina</name>
    <dbReference type="NCBI Taxonomy" id="399739"/>
    <lineage>
        <taxon>Bacteria</taxon>
        <taxon>Pseudomonadati</taxon>
        <taxon>Pseudomonadota</taxon>
        <taxon>Gammaproteobacteria</taxon>
        <taxon>Pseudomonadales</taxon>
        <taxon>Pseudomonadaceae</taxon>
        <taxon>Ectopseudomonas</taxon>
    </lineage>
</organism>
<evidence type="ECO:0000256" key="3">
    <source>
        <dbReference type="ARBA" id="ARBA00004806"/>
    </source>
</evidence>
<dbReference type="UniPathway" id="UPA00140">
    <property type="reaction ID" value="UER00205"/>
</dbReference>
<feature type="active site" description="Phosphoserine intermediate" evidence="14">
    <location>
        <position position="116"/>
    </location>
</feature>
<dbReference type="GO" id="GO:0000103">
    <property type="term" value="P:sulfate assimilation"/>
    <property type="evidence" value="ECO:0007669"/>
    <property type="project" value="UniProtKB-UniRule"/>
</dbReference>
<dbReference type="NCBIfam" id="TIGR00455">
    <property type="entry name" value="apsK"/>
    <property type="match status" value="1"/>
</dbReference>
<evidence type="ECO:0000256" key="11">
    <source>
        <dbReference type="ARBA" id="ARBA00029724"/>
    </source>
</evidence>
<comment type="similarity">
    <text evidence="4 14 15">Belongs to the APS kinase family.</text>
</comment>
<dbReference type="EC" id="2.7.1.25" evidence="5 14"/>
<keyword evidence="14" id="KW-0597">Phosphoprotein</keyword>
<comment type="function">
    <text evidence="2 14 15">Catalyzes the synthesis of activated sulfate.</text>
</comment>
<name>A4XTG0_ECTM1</name>
<evidence type="ECO:0000256" key="4">
    <source>
        <dbReference type="ARBA" id="ARBA00007008"/>
    </source>
</evidence>
<evidence type="ECO:0000256" key="5">
    <source>
        <dbReference type="ARBA" id="ARBA00012121"/>
    </source>
</evidence>
<keyword evidence="7 14" id="KW-0808">Transferase</keyword>
<evidence type="ECO:0000256" key="8">
    <source>
        <dbReference type="ARBA" id="ARBA00022741"/>
    </source>
</evidence>
<dbReference type="eggNOG" id="COG0529">
    <property type="taxonomic scope" value="Bacteria"/>
</dbReference>
<evidence type="ECO:0000259" key="16">
    <source>
        <dbReference type="Pfam" id="PF01583"/>
    </source>
</evidence>
<feature type="binding site" evidence="14">
    <location>
        <begin position="42"/>
        <end position="49"/>
    </location>
    <ligand>
        <name>ATP</name>
        <dbReference type="ChEBI" id="CHEBI:30616"/>
    </ligand>
</feature>
<dbReference type="HOGENOM" id="CLU_046932_1_0_6"/>
<dbReference type="AlphaFoldDB" id="A4XTG0"/>
<evidence type="ECO:0000256" key="1">
    <source>
        <dbReference type="ARBA" id="ARBA00001823"/>
    </source>
</evidence>
<protein>
    <recommendedName>
        <fullName evidence="6 14">Adenylyl-sulfate kinase</fullName>
        <ecNumber evidence="5 14">2.7.1.25</ecNumber>
    </recommendedName>
    <alternativeName>
        <fullName evidence="12 14">APS kinase</fullName>
    </alternativeName>
    <alternativeName>
        <fullName evidence="13 14">ATP adenosine-5'-phosphosulfate 3'-phosphotransferase</fullName>
    </alternativeName>
    <alternativeName>
        <fullName evidence="11 14">Adenosine-5'-phosphosulfate kinase</fullName>
    </alternativeName>
</protein>
<dbReference type="KEGG" id="pmy:Pmen_1862"/>
<evidence type="ECO:0000256" key="2">
    <source>
        <dbReference type="ARBA" id="ARBA00002632"/>
    </source>
</evidence>
<comment type="catalytic activity">
    <reaction evidence="1 14 15">
        <text>adenosine 5'-phosphosulfate + ATP = 3'-phosphoadenylyl sulfate + ADP + H(+)</text>
        <dbReference type="Rhea" id="RHEA:24152"/>
        <dbReference type="ChEBI" id="CHEBI:15378"/>
        <dbReference type="ChEBI" id="CHEBI:30616"/>
        <dbReference type="ChEBI" id="CHEBI:58243"/>
        <dbReference type="ChEBI" id="CHEBI:58339"/>
        <dbReference type="ChEBI" id="CHEBI:456216"/>
        <dbReference type="EC" id="2.7.1.25"/>
    </reaction>
</comment>
<keyword evidence="10 14" id="KW-0067">ATP-binding</keyword>
<gene>
    <name evidence="14" type="primary">cysC</name>
    <name evidence="17" type="ordered locus">Pmen_1862</name>
</gene>
<dbReference type="CDD" id="cd02027">
    <property type="entry name" value="APSK"/>
    <property type="match status" value="1"/>
</dbReference>
<dbReference type="GO" id="GO:0004020">
    <property type="term" value="F:adenylylsulfate kinase activity"/>
    <property type="evidence" value="ECO:0007669"/>
    <property type="project" value="UniProtKB-UniRule"/>
</dbReference>
<dbReference type="PANTHER" id="PTHR11055">
    <property type="entry name" value="BIFUNCTIONAL 3'-PHOSPHOADENOSINE 5'-PHOSPHOSULFATE SYNTHASE"/>
    <property type="match status" value="1"/>
</dbReference>
<comment type="pathway">
    <text evidence="3 14 15">Sulfur metabolism; hydrogen sulfide biosynthesis; sulfite from sulfate: step 2/3.</text>
</comment>
<evidence type="ECO:0000256" key="12">
    <source>
        <dbReference type="ARBA" id="ARBA00031393"/>
    </source>
</evidence>
<dbReference type="Gene3D" id="3.40.50.300">
    <property type="entry name" value="P-loop containing nucleotide triphosphate hydrolases"/>
    <property type="match status" value="1"/>
</dbReference>
<keyword evidence="8 14" id="KW-0547">Nucleotide-binding</keyword>
<dbReference type="NCBIfam" id="NF003013">
    <property type="entry name" value="PRK03846.1"/>
    <property type="match status" value="1"/>
</dbReference>
<dbReference type="HAMAP" id="MF_00065">
    <property type="entry name" value="Adenylyl_sulf_kinase"/>
    <property type="match status" value="1"/>
</dbReference>
<accession>A4XTG0</accession>
<dbReference type="SUPFAM" id="SSF52540">
    <property type="entry name" value="P-loop containing nucleoside triphosphate hydrolases"/>
    <property type="match status" value="1"/>
</dbReference>
<dbReference type="PATRIC" id="fig|399739.8.peg.1893"/>
<reference evidence="17" key="1">
    <citation type="submission" date="2007-04" db="EMBL/GenBank/DDBJ databases">
        <title>Complete sequence of Pseudomonas mendocina ymp.</title>
        <authorList>
            <consortium name="US DOE Joint Genome Institute"/>
            <person name="Copeland A."/>
            <person name="Lucas S."/>
            <person name="Lapidus A."/>
            <person name="Barry K."/>
            <person name="Glavina del Rio T."/>
            <person name="Dalin E."/>
            <person name="Tice H."/>
            <person name="Pitluck S."/>
            <person name="Kiss H."/>
            <person name="Brettin T."/>
            <person name="Detter J.C."/>
            <person name="Bruce D."/>
            <person name="Han C."/>
            <person name="Schmutz J."/>
            <person name="Larimer F."/>
            <person name="Land M."/>
            <person name="Hauser L."/>
            <person name="Kyrpides N."/>
            <person name="Mikhailova N."/>
            <person name="Hersman L."/>
            <person name="Dubois J."/>
            <person name="Maurice P."/>
            <person name="Richardson P."/>
        </authorList>
    </citation>
    <scope>NUCLEOTIDE SEQUENCE [LARGE SCALE GENOMIC DNA]</scope>
    <source>
        <strain evidence="17">Ymp</strain>
    </source>
</reference>
<evidence type="ECO:0000256" key="7">
    <source>
        <dbReference type="ARBA" id="ARBA00022679"/>
    </source>
</evidence>